<gene>
    <name evidence="1" type="ORF">EXN22_08090</name>
</gene>
<sequence length="168" mass="18327">MNTIQEAALAFGCKLDVKTLVRYEQSGSVYEGAIIVGFEKITVDKYRDGVDYAIMRYKSKKLTIPDGYYKARATALSAISATGFHQMKMELIDVSGRVVHSQDEKVNVFSLTALKGDVERQVLFSFHPVMPEVGGVGAVTMDDIEINAIVCCSSNGMCGECIGPKCPK</sequence>
<organism evidence="1 2">
    <name type="scientific">Pseudomonas tructae</name>
    <dbReference type="NCBI Taxonomy" id="2518644"/>
    <lineage>
        <taxon>Bacteria</taxon>
        <taxon>Pseudomonadati</taxon>
        <taxon>Pseudomonadota</taxon>
        <taxon>Gammaproteobacteria</taxon>
        <taxon>Pseudomonadales</taxon>
        <taxon>Pseudomonadaceae</taxon>
        <taxon>Pseudomonas</taxon>
    </lineage>
</organism>
<dbReference type="Proteomes" id="UP000291130">
    <property type="component" value="Chromosome"/>
</dbReference>
<evidence type="ECO:0000313" key="2">
    <source>
        <dbReference type="Proteomes" id="UP000291130"/>
    </source>
</evidence>
<dbReference type="RefSeq" id="WP_130263567.1">
    <property type="nucleotide sequence ID" value="NZ_CP035952.1"/>
</dbReference>
<proteinExistence type="predicted"/>
<name>A0A411MFT6_9PSED</name>
<dbReference type="EMBL" id="CP035952">
    <property type="protein sequence ID" value="QBF25657.1"/>
    <property type="molecule type" value="Genomic_DNA"/>
</dbReference>
<accession>A0A411MFT6</accession>
<dbReference type="AlphaFoldDB" id="A0A411MFT6"/>
<reference evidence="1 2" key="1">
    <citation type="submission" date="2019-02" db="EMBL/GenBank/DDBJ databases">
        <title>Complete genome sequence of Pseudomonas sp. SNU WT1 isolated from rainbow trout.</title>
        <authorList>
            <person name="Oh W.T."/>
            <person name="Park S.C."/>
        </authorList>
    </citation>
    <scope>NUCLEOTIDE SEQUENCE [LARGE SCALE GENOMIC DNA]</scope>
    <source>
        <strain evidence="1 2">SNU WT1</strain>
    </source>
</reference>
<dbReference type="KEGG" id="ptk:EXN22_08090"/>
<protein>
    <submittedName>
        <fullName evidence="1">Uncharacterized protein</fullName>
    </submittedName>
</protein>
<keyword evidence="2" id="KW-1185">Reference proteome</keyword>
<evidence type="ECO:0000313" key="1">
    <source>
        <dbReference type="EMBL" id="QBF25657.1"/>
    </source>
</evidence>